<reference evidence="2" key="1">
    <citation type="submission" date="2023-05" db="EMBL/GenBank/DDBJ databases">
        <title>Nepenthes gracilis genome sequencing.</title>
        <authorList>
            <person name="Fukushima K."/>
        </authorList>
    </citation>
    <scope>NUCLEOTIDE SEQUENCE</scope>
    <source>
        <strain evidence="2">SING2019-196</strain>
    </source>
</reference>
<proteinExistence type="predicted"/>
<evidence type="ECO:0000256" key="1">
    <source>
        <dbReference type="SAM" id="MobiDB-lite"/>
    </source>
</evidence>
<evidence type="ECO:0000313" key="3">
    <source>
        <dbReference type="Proteomes" id="UP001279734"/>
    </source>
</evidence>
<evidence type="ECO:0000313" key="2">
    <source>
        <dbReference type="EMBL" id="GMH08616.1"/>
    </source>
</evidence>
<accession>A0AAD3SD84</accession>
<name>A0AAD3SD84_NEPGR</name>
<keyword evidence="3" id="KW-1185">Reference proteome</keyword>
<dbReference type="Proteomes" id="UP001279734">
    <property type="component" value="Unassembled WGS sequence"/>
</dbReference>
<sequence>MMRHYTMKNTRAILILEVKSSNQGVVESGTPGVIYAWNAQSAINPNTVSSLTFKCKVHPFQSELQPEDSGKARYIIHQGRGPSP</sequence>
<feature type="region of interest" description="Disordered" evidence="1">
    <location>
        <begin position="64"/>
        <end position="84"/>
    </location>
</feature>
<organism evidence="2 3">
    <name type="scientific">Nepenthes gracilis</name>
    <name type="common">Slender pitcher plant</name>
    <dbReference type="NCBI Taxonomy" id="150966"/>
    <lineage>
        <taxon>Eukaryota</taxon>
        <taxon>Viridiplantae</taxon>
        <taxon>Streptophyta</taxon>
        <taxon>Embryophyta</taxon>
        <taxon>Tracheophyta</taxon>
        <taxon>Spermatophyta</taxon>
        <taxon>Magnoliopsida</taxon>
        <taxon>eudicotyledons</taxon>
        <taxon>Gunneridae</taxon>
        <taxon>Pentapetalae</taxon>
        <taxon>Caryophyllales</taxon>
        <taxon>Nepenthaceae</taxon>
        <taxon>Nepenthes</taxon>
    </lineage>
</organism>
<protein>
    <submittedName>
        <fullName evidence="2">Uncharacterized protein</fullName>
    </submittedName>
</protein>
<comment type="caution">
    <text evidence="2">The sequence shown here is derived from an EMBL/GenBank/DDBJ whole genome shotgun (WGS) entry which is preliminary data.</text>
</comment>
<gene>
    <name evidence="2" type="ORF">Nepgr_010456</name>
</gene>
<dbReference type="EMBL" id="BSYO01000008">
    <property type="protein sequence ID" value="GMH08616.1"/>
    <property type="molecule type" value="Genomic_DNA"/>
</dbReference>
<dbReference type="AlphaFoldDB" id="A0AAD3SD84"/>